<proteinExistence type="predicted"/>
<dbReference type="RefSeq" id="WP_143156066.1">
    <property type="nucleotide sequence ID" value="NZ_FRCY01000010.1"/>
</dbReference>
<evidence type="ECO:0000313" key="2">
    <source>
        <dbReference type="Proteomes" id="UP000184513"/>
    </source>
</evidence>
<protein>
    <submittedName>
        <fullName evidence="1">Uncharacterized protein</fullName>
    </submittedName>
</protein>
<dbReference type="OrthoDB" id="673254at2"/>
<sequence>MKNIGTFRFRPMYWSLLLLILANCEKFDDLPDPVLNRYDVPAEVLGRVFTADVPQNIRNVDEFFDRIKAQGMVIHEGNEPPVIYNRNNQSGPGFTIGNHCLYDSRNRDNEGFTYGKYQETIRIYPDRNQSIFLADIAYFSVSDPDFPEFPRGLDSGSGMGYVSGNQGSNFTIFIKITNGKYDLVDYSAIWIISGTYVEITGGQNELTDVTKCMIMLEKSEDLQDRVADRGTIRIFRDDAPERLP</sequence>
<dbReference type="AlphaFoldDB" id="A0A1M7PRF6"/>
<accession>A0A1M7PRF6</accession>
<dbReference type="Proteomes" id="UP000184513">
    <property type="component" value="Unassembled WGS sequence"/>
</dbReference>
<name>A0A1M7PRF6_9BACT</name>
<dbReference type="STRING" id="388280.SAMN04488057_11056"/>
<keyword evidence="2" id="KW-1185">Reference proteome</keyword>
<organism evidence="1 2">
    <name type="scientific">Cyclobacterium lianum</name>
    <dbReference type="NCBI Taxonomy" id="388280"/>
    <lineage>
        <taxon>Bacteria</taxon>
        <taxon>Pseudomonadati</taxon>
        <taxon>Bacteroidota</taxon>
        <taxon>Cytophagia</taxon>
        <taxon>Cytophagales</taxon>
        <taxon>Cyclobacteriaceae</taxon>
        <taxon>Cyclobacterium</taxon>
    </lineage>
</organism>
<reference evidence="1 2" key="1">
    <citation type="submission" date="2016-11" db="EMBL/GenBank/DDBJ databases">
        <authorList>
            <person name="Jaros S."/>
            <person name="Januszkiewicz K."/>
            <person name="Wedrychowicz H."/>
        </authorList>
    </citation>
    <scope>NUCLEOTIDE SEQUENCE [LARGE SCALE GENOMIC DNA]</scope>
    <source>
        <strain evidence="1 2">CGMCC 1.6102</strain>
    </source>
</reference>
<gene>
    <name evidence="1" type="ORF">SAMN04488057_11056</name>
</gene>
<dbReference type="EMBL" id="FRCY01000010">
    <property type="protein sequence ID" value="SHN19979.1"/>
    <property type="molecule type" value="Genomic_DNA"/>
</dbReference>
<evidence type="ECO:0000313" key="1">
    <source>
        <dbReference type="EMBL" id="SHN19979.1"/>
    </source>
</evidence>